<organism evidence="1 2">
    <name type="scientific">Desulfovibrio litoralis DSM 11393</name>
    <dbReference type="NCBI Taxonomy" id="1121455"/>
    <lineage>
        <taxon>Bacteria</taxon>
        <taxon>Pseudomonadati</taxon>
        <taxon>Thermodesulfobacteriota</taxon>
        <taxon>Desulfovibrionia</taxon>
        <taxon>Desulfovibrionales</taxon>
        <taxon>Desulfovibrionaceae</taxon>
        <taxon>Desulfovibrio</taxon>
    </lineage>
</organism>
<dbReference type="RefSeq" id="WP_072697706.1">
    <property type="nucleotide sequence ID" value="NZ_FRDI01000012.1"/>
</dbReference>
<evidence type="ECO:0000313" key="1">
    <source>
        <dbReference type="EMBL" id="SHN70336.1"/>
    </source>
</evidence>
<dbReference type="EMBL" id="FRDI01000012">
    <property type="protein sequence ID" value="SHN70336.1"/>
    <property type="molecule type" value="Genomic_DNA"/>
</dbReference>
<name>A0A1M7TI02_9BACT</name>
<proteinExistence type="predicted"/>
<accession>A0A1M7TI02</accession>
<dbReference type="AlphaFoldDB" id="A0A1M7TI02"/>
<dbReference type="OrthoDB" id="275146at2"/>
<dbReference type="STRING" id="1121455.SAMN02745728_02030"/>
<gene>
    <name evidence="1" type="ORF">SAMN02745728_02030</name>
</gene>
<reference evidence="1 2" key="1">
    <citation type="submission" date="2016-12" db="EMBL/GenBank/DDBJ databases">
        <authorList>
            <person name="Song W.-J."/>
            <person name="Kurnit D.M."/>
        </authorList>
    </citation>
    <scope>NUCLEOTIDE SEQUENCE [LARGE SCALE GENOMIC DNA]</scope>
    <source>
        <strain evidence="1 2">DSM 11393</strain>
    </source>
</reference>
<sequence>MQTQNKDPHICELCSNTALSCCRSSGKQLEFRFPLSLPEFERIQKFIEKNKTRVPELAEAFYDEIINDKSFVTALADLFPKQKQSVAKLYETNKTRKVLKVVPANITQDNKTKKVFKCVFLGETGCLLEREVRPFHCLLYPLWTFETQTEVLNDPDCLVFKKAKALSMNKDEQVNFVLSTLNIDLKVHLALFQALKKDWGL</sequence>
<evidence type="ECO:0000313" key="2">
    <source>
        <dbReference type="Proteomes" id="UP000186469"/>
    </source>
</evidence>
<protein>
    <submittedName>
        <fullName evidence="1">Uncharacterized protein</fullName>
    </submittedName>
</protein>
<keyword evidence="2" id="KW-1185">Reference proteome</keyword>
<dbReference type="Proteomes" id="UP000186469">
    <property type="component" value="Unassembled WGS sequence"/>
</dbReference>